<accession>A0ABX9PXV0</accession>
<evidence type="ECO:0000256" key="1">
    <source>
        <dbReference type="ARBA" id="ARBA00007913"/>
    </source>
</evidence>
<evidence type="ECO:0000259" key="8">
    <source>
        <dbReference type="Pfam" id="PF13087"/>
    </source>
</evidence>
<dbReference type="Gene3D" id="3.40.960.10">
    <property type="entry name" value="VSR Endonuclease"/>
    <property type="match status" value="1"/>
</dbReference>
<feature type="domain" description="DUF2726" evidence="6">
    <location>
        <begin position="811"/>
        <end position="883"/>
    </location>
</feature>
<dbReference type="RefSeq" id="WP_120161351.1">
    <property type="nucleotide sequence ID" value="NZ_NSDJ01000001.1"/>
</dbReference>
<dbReference type="InterPro" id="IPR041679">
    <property type="entry name" value="DNA2/NAM7-like_C"/>
</dbReference>
<keyword evidence="3" id="KW-0378">Hydrolase</keyword>
<protein>
    <submittedName>
        <fullName evidence="9">Helicase</fullName>
    </submittedName>
</protein>
<dbReference type="Pfam" id="PF10881">
    <property type="entry name" value="DUF2726"/>
    <property type="match status" value="1"/>
</dbReference>
<evidence type="ECO:0000259" key="6">
    <source>
        <dbReference type="Pfam" id="PF10881"/>
    </source>
</evidence>
<dbReference type="PANTHER" id="PTHR43788:SF8">
    <property type="entry name" value="DNA-BINDING PROTEIN SMUBP-2"/>
    <property type="match status" value="1"/>
</dbReference>
<evidence type="ECO:0000259" key="7">
    <source>
        <dbReference type="Pfam" id="PF13086"/>
    </source>
</evidence>
<dbReference type="InterPro" id="IPR041677">
    <property type="entry name" value="DNA2/NAM7_AAA_11"/>
</dbReference>
<dbReference type="InterPro" id="IPR027417">
    <property type="entry name" value="P-loop_NTPase"/>
</dbReference>
<dbReference type="CDD" id="cd18808">
    <property type="entry name" value="SF1_C_Upf1"/>
    <property type="match status" value="1"/>
</dbReference>
<dbReference type="EMBL" id="NSDJ01000001">
    <property type="protein sequence ID" value="RKF69878.1"/>
    <property type="molecule type" value="Genomic_DNA"/>
</dbReference>
<dbReference type="InterPro" id="IPR047187">
    <property type="entry name" value="SF1_C_Upf1"/>
</dbReference>
<keyword evidence="2" id="KW-0547">Nucleotide-binding</keyword>
<dbReference type="Gene3D" id="3.40.50.300">
    <property type="entry name" value="P-loop containing nucleotide triphosphate hydrolases"/>
    <property type="match status" value="2"/>
</dbReference>
<keyword evidence="10" id="KW-1185">Reference proteome</keyword>
<name>A0ABX9PXV0_9GAMM</name>
<dbReference type="SUPFAM" id="SSF52540">
    <property type="entry name" value="P-loop containing nucleoside triphosphate hydrolases"/>
    <property type="match status" value="1"/>
</dbReference>
<dbReference type="PANTHER" id="PTHR43788">
    <property type="entry name" value="DNA2/NAM7 HELICASE FAMILY MEMBER"/>
    <property type="match status" value="1"/>
</dbReference>
<feature type="domain" description="DNA2/NAM7 helicase helicase" evidence="7">
    <location>
        <begin position="178"/>
        <end position="518"/>
    </location>
</feature>
<organism evidence="9 10">
    <name type="scientific">Rahnella variigena</name>
    <dbReference type="NCBI Taxonomy" id="574964"/>
    <lineage>
        <taxon>Bacteria</taxon>
        <taxon>Pseudomonadati</taxon>
        <taxon>Pseudomonadota</taxon>
        <taxon>Gammaproteobacteria</taxon>
        <taxon>Enterobacterales</taxon>
        <taxon>Yersiniaceae</taxon>
        <taxon>Rahnella</taxon>
    </lineage>
</organism>
<feature type="domain" description="DNA2/NAM7 helicase-like C-terminal" evidence="8">
    <location>
        <begin position="614"/>
        <end position="702"/>
    </location>
</feature>
<evidence type="ECO:0000256" key="3">
    <source>
        <dbReference type="ARBA" id="ARBA00022801"/>
    </source>
</evidence>
<gene>
    <name evidence="9" type="ORF">CKQ54_16500</name>
</gene>
<sequence>MVTVIVDGEDKTAKIVDWTLFYSDKYDCIQLTCHFPSGKKYTRPLSASHIEPTVDASGKILVKRGQPNAQRIVSAQIIGNKYALITYADSARPWIYKCADVELLNESPLKQGNVFKYLRDVAEQRSRQASSGKENIPQNTVRQLDKIIAHPDTVLESYCCGENAPRRAPENLIYPFGLNESQMQAVEKAFSSQISVIEGPPGTGKTQTILNILANILLQNGRVAIVSNNNTAVANVYEKLAKVELDYVVAKLGSTEKREQFFDAQPSRPAAQTDPAPEKAVLTEQTLRLKNHLSMQNEVAKLRAEIDELNIEENYLNRWLQTQGFGVLPDIKRYRLKPGKITDLMAFLRSLPQGKPGWRNRLSLLFKFGIFKTNVLKSAANRQILFFALQHHYYSTRLQLSRANLAEKEEIIKANNVEALLKSVTSDSMSFLKQHLDHSIGENADFTVRNYRNQFNDFIQRYPIIGSSTHSVINSLAPGTLLDYIIIDEASQQDIIPGILAFACARNVIVVGDRKQLPHVPEETDILAPAPHYDCGSQSLLDSLFGLYGDNLPVTLLKEHYRCHPKIIHFCNKQFYDNQLVVMTRDKGEAALSLIVTARGNHERHNSNLREVESFLSMESADAANRGFIAPYNAQVSLSERLLPAEFITSTVHKFQGRECEQIVFSTVIDKKADTRSLDFVDDPHLINVAVSRAQKHFTLVTGENVFAGNNKHIAALVRYMTYYANEPNIHHSPVVSAFDLLYEEYDHSLENLNTRLDPEDSTYRSEQIAMRLIKDILKHETYRAIVVHKQILLRQLVTNFDDRFDPRQKEFMAQGASCDFVFYFRVGKQPFAVIEVDGHYHETPEQSERDALKATILDKSGITLLRLRTVDSQIEAKIAAFILASMQENSVQLAG</sequence>
<evidence type="ECO:0000256" key="5">
    <source>
        <dbReference type="ARBA" id="ARBA00022840"/>
    </source>
</evidence>
<evidence type="ECO:0000313" key="10">
    <source>
        <dbReference type="Proteomes" id="UP000284853"/>
    </source>
</evidence>
<dbReference type="GeneID" id="302710409"/>
<reference evidence="9 10" key="1">
    <citation type="submission" date="2017-08" db="EMBL/GenBank/DDBJ databases">
        <title>Comparative genomics of bacteria isolated from necrotic lesions of AOD affected trees.</title>
        <authorList>
            <person name="Doonan J."/>
            <person name="Denman S."/>
            <person name="Mcdonald J.E."/>
        </authorList>
    </citation>
    <scope>NUCLEOTIDE SEQUENCE [LARGE SCALE GENOMIC DNA]</scope>
    <source>
        <strain evidence="9 10">CIP 105588</strain>
    </source>
</reference>
<dbReference type="Pfam" id="PF13087">
    <property type="entry name" value="AAA_12"/>
    <property type="match status" value="1"/>
</dbReference>
<dbReference type="Pfam" id="PF13086">
    <property type="entry name" value="AAA_11"/>
    <property type="match status" value="1"/>
</dbReference>
<keyword evidence="5" id="KW-0067">ATP-binding</keyword>
<evidence type="ECO:0000313" key="9">
    <source>
        <dbReference type="EMBL" id="RKF69878.1"/>
    </source>
</evidence>
<proteinExistence type="inferred from homology"/>
<comment type="caution">
    <text evidence="9">The sequence shown here is derived from an EMBL/GenBank/DDBJ whole genome shotgun (WGS) entry which is preliminary data.</text>
</comment>
<evidence type="ECO:0000256" key="4">
    <source>
        <dbReference type="ARBA" id="ARBA00022806"/>
    </source>
</evidence>
<dbReference type="CDD" id="cd17934">
    <property type="entry name" value="DEXXQc_Upf1-like"/>
    <property type="match status" value="1"/>
</dbReference>
<dbReference type="Proteomes" id="UP000284853">
    <property type="component" value="Unassembled WGS sequence"/>
</dbReference>
<dbReference type="GO" id="GO:0004386">
    <property type="term" value="F:helicase activity"/>
    <property type="evidence" value="ECO:0007669"/>
    <property type="project" value="UniProtKB-KW"/>
</dbReference>
<dbReference type="InterPro" id="IPR024402">
    <property type="entry name" value="DUF2726"/>
</dbReference>
<evidence type="ECO:0000256" key="2">
    <source>
        <dbReference type="ARBA" id="ARBA00022741"/>
    </source>
</evidence>
<keyword evidence="4 9" id="KW-0347">Helicase</keyword>
<dbReference type="InterPro" id="IPR050534">
    <property type="entry name" value="Coronavir_polyprotein_1ab"/>
</dbReference>
<comment type="similarity">
    <text evidence="1">Belongs to the DNA2/NAM7 helicase family.</text>
</comment>